<name>A0A645GCD4_9ZZZZ</name>
<evidence type="ECO:0000313" key="1">
    <source>
        <dbReference type="EMBL" id="MPN24571.1"/>
    </source>
</evidence>
<reference evidence="1" key="1">
    <citation type="submission" date="2019-08" db="EMBL/GenBank/DDBJ databases">
        <authorList>
            <person name="Kucharzyk K."/>
            <person name="Murdoch R.W."/>
            <person name="Higgins S."/>
            <person name="Loffler F."/>
        </authorList>
    </citation>
    <scope>NUCLEOTIDE SEQUENCE</scope>
</reference>
<comment type="caution">
    <text evidence="1">The sequence shown here is derived from an EMBL/GenBank/DDBJ whole genome shotgun (WGS) entry which is preliminary data.</text>
</comment>
<dbReference type="AlphaFoldDB" id="A0A645GCD4"/>
<organism evidence="1">
    <name type="scientific">bioreactor metagenome</name>
    <dbReference type="NCBI Taxonomy" id="1076179"/>
    <lineage>
        <taxon>unclassified sequences</taxon>
        <taxon>metagenomes</taxon>
        <taxon>ecological metagenomes</taxon>
    </lineage>
</organism>
<accession>A0A645GCD4</accession>
<gene>
    <name evidence="1" type="ORF">SDC9_171970</name>
</gene>
<proteinExistence type="predicted"/>
<protein>
    <submittedName>
        <fullName evidence="1">Uncharacterized protein</fullName>
    </submittedName>
</protein>
<dbReference type="EMBL" id="VSSQ01073464">
    <property type="protein sequence ID" value="MPN24571.1"/>
    <property type="molecule type" value="Genomic_DNA"/>
</dbReference>
<sequence>MFVEFADGTNATWTGVAVKTNDKLSLKDGVDPSTWELEALEDQEDLDKVAAVIAAGKTSDNTYPGYETLGLEIKNKTGKGITEFYFYETGGDYTMYKNMVASLVDDTGAAVTVWQSGKGGLYVFNFFLRPHADTYEVYVVYEDGTTMTVPAIDLFTLNGDGFASNEISMKDAVDPDLTEVSYDDGDPEPLQLIKDAIAAGIPADAWYPVY</sequence>